<keyword evidence="4" id="KW-1185">Reference proteome</keyword>
<dbReference type="SUPFAM" id="SSF52200">
    <property type="entry name" value="Toll/Interleukin receptor TIR domain"/>
    <property type="match status" value="1"/>
</dbReference>
<dbReference type="EMBL" id="JALP01000014">
    <property type="protein sequence ID" value="THG92208.1"/>
    <property type="molecule type" value="Genomic_DNA"/>
</dbReference>
<dbReference type="InterPro" id="IPR035897">
    <property type="entry name" value="Toll_tir_struct_dom_sf"/>
</dbReference>
<proteinExistence type="predicted"/>
<dbReference type="OrthoDB" id="5149141at2"/>
<dbReference type="InterPro" id="IPR013568">
    <property type="entry name" value="SEFIR_dom"/>
</dbReference>
<dbReference type="PROSITE" id="PS51534">
    <property type="entry name" value="SEFIR"/>
    <property type="match status" value="1"/>
</dbReference>
<evidence type="ECO:0000259" key="1">
    <source>
        <dbReference type="PROSITE" id="PS51534"/>
    </source>
</evidence>
<evidence type="ECO:0000313" key="5">
    <source>
        <dbReference type="Proteomes" id="UP000297014"/>
    </source>
</evidence>
<reference evidence="3 5" key="2">
    <citation type="submission" date="2014-01" db="EMBL/GenBank/DDBJ databases">
        <title>Draft genome sequencing of Bacillus alcalophilus CGMCC 1.3604.</title>
        <authorList>
            <person name="Yang J."/>
            <person name="Diao L."/>
            <person name="Yang S."/>
        </authorList>
    </citation>
    <scope>NUCLEOTIDE SEQUENCE [LARGE SCALE GENOMIC DNA]</scope>
    <source>
        <strain evidence="3 5">CGMCC 1.3604</strain>
    </source>
</reference>
<dbReference type="Pfam" id="PF08357">
    <property type="entry name" value="SEFIR"/>
    <property type="match status" value="1"/>
</dbReference>
<dbReference type="EMBL" id="ALPT02000118">
    <property type="protein sequence ID" value="KGA95646.1"/>
    <property type="molecule type" value="Genomic_DNA"/>
</dbReference>
<dbReference type="AlphaFoldDB" id="A0A094WFU4"/>
<evidence type="ECO:0000313" key="4">
    <source>
        <dbReference type="Proteomes" id="UP000002754"/>
    </source>
</evidence>
<name>A0A094WFU4_ALKAL</name>
<dbReference type="Gene3D" id="3.40.50.10140">
    <property type="entry name" value="Toll/interleukin-1 receptor homology (TIR) domain"/>
    <property type="match status" value="1"/>
</dbReference>
<gene>
    <name evidence="3" type="ORF">AJ85_15975</name>
    <name evidence="2" type="ORF">BALCAV_0221195</name>
</gene>
<organism evidence="2 4">
    <name type="scientific">Alkalihalobacillus alcalophilus ATCC 27647 = CGMCC 1.3604</name>
    <dbReference type="NCBI Taxonomy" id="1218173"/>
    <lineage>
        <taxon>Bacteria</taxon>
        <taxon>Bacillati</taxon>
        <taxon>Bacillota</taxon>
        <taxon>Bacilli</taxon>
        <taxon>Bacillales</taxon>
        <taxon>Bacillaceae</taxon>
        <taxon>Alkalihalobacillus</taxon>
    </lineage>
</organism>
<feature type="domain" description="SEFIR" evidence="1">
    <location>
        <begin position="7"/>
        <end position="141"/>
    </location>
</feature>
<protein>
    <submittedName>
        <fullName evidence="2">Membrane protein</fullName>
    </submittedName>
</protein>
<dbReference type="Proteomes" id="UP000002754">
    <property type="component" value="Unassembled WGS sequence"/>
</dbReference>
<reference evidence="2 4" key="1">
    <citation type="journal article" date="2014" name="Genome Announc.">
        <title>Draft Genome Sequence of Bacillus alcalophilus AV1934, a Classic Alkaliphile Isolated from Human Feces in 1934.</title>
        <authorList>
            <person name="Attie O."/>
            <person name="Jayaprakash A."/>
            <person name="Shah H."/>
            <person name="Paulsen I.T."/>
            <person name="Morino M."/>
            <person name="Takahashi Y."/>
            <person name="Narumi I."/>
            <person name="Sachidanandam R."/>
            <person name="Satoh K."/>
            <person name="Ito M."/>
            <person name="Krulwich T.A."/>
        </authorList>
    </citation>
    <scope>NUCLEOTIDE SEQUENCE [LARGE SCALE GENOMIC DNA]</scope>
    <source>
        <strain evidence="2 4">AV1934</strain>
    </source>
</reference>
<comment type="caution">
    <text evidence="2">The sequence shown here is derived from an EMBL/GenBank/DDBJ whole genome shotgun (WGS) entry which is preliminary data.</text>
</comment>
<dbReference type="eggNOG" id="COG0775">
    <property type="taxonomic scope" value="Bacteria"/>
</dbReference>
<accession>A0A094WFU4</accession>
<dbReference type="STRING" id="1218173.BALCAV_0221195"/>
<dbReference type="RefSeq" id="WP_003324124.1">
    <property type="nucleotide sequence ID" value="NZ_ALPT02000118.1"/>
</dbReference>
<sequence length="410" mass="48594">MGYEEIVPKVFISYSWSSETHKQWVLELAEKLVAKSGVDVILDRWHGVVGHDRFQFMEESIKVADKVLVICDKTYCEKANGRHGGVGTETLIITPDVYKDTKQEKFIPISLEEENGEYLLPDFFKSRFALSMKLGDLDKSYKELERLIWEEPLLTPPPRGKKPDFKEEKKEDDTLVPEEPIFNDSDEERVIWLLPRGFLLYTDITFESHDSWAVVVSYYDYEGEWRHSTHYHESYSRSWDRNLEIQYKKLSIPEADWNWARAPLNFLMELREVTEKVDIQKRVENEQKYDYPVYYFNRSEPIYLPKVPPIYKFFHDTGNLREILEDLKDEKLRLTEEELFKKAITLRQSAFLESLAFLGEDHPSLSFIKEVIDEFDKSYTSDEVLAWLSKLGSVLRNTLNHEWDVWNKKI</sequence>
<evidence type="ECO:0000313" key="3">
    <source>
        <dbReference type="EMBL" id="THG92208.1"/>
    </source>
</evidence>
<dbReference type="Proteomes" id="UP000297014">
    <property type="component" value="Unassembled WGS sequence"/>
</dbReference>
<evidence type="ECO:0000313" key="2">
    <source>
        <dbReference type="EMBL" id="KGA95646.1"/>
    </source>
</evidence>